<protein>
    <submittedName>
        <fullName evidence="2">PepSY-associated TM helix domain-containing protein</fullName>
    </submittedName>
</protein>
<feature type="transmembrane region" description="Helical" evidence="1">
    <location>
        <begin position="141"/>
        <end position="162"/>
    </location>
</feature>
<dbReference type="InterPro" id="IPR005625">
    <property type="entry name" value="PepSY-ass_TM"/>
</dbReference>
<feature type="transmembrane region" description="Helical" evidence="1">
    <location>
        <begin position="485"/>
        <end position="508"/>
    </location>
</feature>
<feature type="transmembrane region" description="Helical" evidence="1">
    <location>
        <begin position="345"/>
        <end position="366"/>
    </location>
</feature>
<reference evidence="2" key="1">
    <citation type="submission" date="2023-07" db="EMBL/GenBank/DDBJ databases">
        <title>Genome content predicts the carbon catabolic preferences of heterotrophic bacteria.</title>
        <authorList>
            <person name="Gralka M."/>
        </authorList>
    </citation>
    <scope>NUCLEOTIDE SEQUENCE</scope>
    <source>
        <strain evidence="2">F2M12</strain>
    </source>
</reference>
<dbReference type="RefSeq" id="WP_061997647.1">
    <property type="nucleotide sequence ID" value="NZ_JAUOQI010000001.1"/>
</dbReference>
<feature type="transmembrane region" description="Helical" evidence="1">
    <location>
        <begin position="183"/>
        <end position="209"/>
    </location>
</feature>
<gene>
    <name evidence="2" type="ORF">Q4527_02360</name>
</gene>
<feature type="transmembrane region" description="Helical" evidence="1">
    <location>
        <begin position="455"/>
        <end position="473"/>
    </location>
</feature>
<evidence type="ECO:0000313" key="3">
    <source>
        <dbReference type="Proteomes" id="UP001170717"/>
    </source>
</evidence>
<dbReference type="PANTHER" id="PTHR34219:SF4">
    <property type="entry name" value="PEPSY DOMAIN-CONTAINING PROTEIN"/>
    <property type="match status" value="1"/>
</dbReference>
<proteinExistence type="predicted"/>
<dbReference type="PANTHER" id="PTHR34219">
    <property type="entry name" value="IRON-REGULATED INNER MEMBRANE PROTEIN-RELATED"/>
    <property type="match status" value="1"/>
</dbReference>
<evidence type="ECO:0000313" key="2">
    <source>
        <dbReference type="EMBL" id="MDO6576211.1"/>
    </source>
</evidence>
<feature type="transmembrane region" description="Helical" evidence="1">
    <location>
        <begin position="395"/>
        <end position="415"/>
    </location>
</feature>
<evidence type="ECO:0000256" key="1">
    <source>
        <dbReference type="SAM" id="Phobius"/>
    </source>
</evidence>
<dbReference type="EMBL" id="JAUOQI010000001">
    <property type="protein sequence ID" value="MDO6576211.1"/>
    <property type="molecule type" value="Genomic_DNA"/>
</dbReference>
<keyword evidence="1" id="KW-1133">Transmembrane helix</keyword>
<feature type="transmembrane region" description="Helical" evidence="1">
    <location>
        <begin position="427"/>
        <end position="443"/>
    </location>
</feature>
<name>A0AAW7Z0V9_9ALTE</name>
<organism evidence="2 3">
    <name type="scientific">Alteromonas stellipolaris</name>
    <dbReference type="NCBI Taxonomy" id="233316"/>
    <lineage>
        <taxon>Bacteria</taxon>
        <taxon>Pseudomonadati</taxon>
        <taxon>Pseudomonadota</taxon>
        <taxon>Gammaproteobacteria</taxon>
        <taxon>Alteromonadales</taxon>
        <taxon>Alteromonadaceae</taxon>
        <taxon>Alteromonas/Salinimonas group</taxon>
        <taxon>Alteromonas</taxon>
    </lineage>
</organism>
<dbReference type="Pfam" id="PF03929">
    <property type="entry name" value="PepSY_TM"/>
    <property type="match status" value="1"/>
</dbReference>
<feature type="transmembrane region" description="Helical" evidence="1">
    <location>
        <begin position="7"/>
        <end position="28"/>
    </location>
</feature>
<dbReference type="AlphaFoldDB" id="A0AAW7Z0V9"/>
<comment type="caution">
    <text evidence="2">The sequence shown here is derived from an EMBL/GenBank/DDBJ whole genome shotgun (WGS) entry which is preliminary data.</text>
</comment>
<keyword evidence="1" id="KW-0472">Membrane</keyword>
<sequence length="536" mass="60750">MIWLHTYLGLITGWLLFAIFVMGTLSYFTPEITYWMMPERQVIAGDKPQQDQVHAHGQRYQVEKSIGYLEANATNATSWRVYLPTQRDHHWYVQWSEGKTRHLVSFNKDAIPIETSTDTKGGLFFRNFHYTLQLRGYGGRYIAGVAAMAMLLALFTGIYTHRRFFKDFFTLRKGKVTKWTTDFHALIGIVTLPFCLMICISAIMIYAIMYMPFSANMHFENGERGVNKAIIPSLPALGESTQAIDKRGMKKDILYSTILADLKIKWQEPNAIKRITIESPFRENSRFIIERTKSLTVSNRAERLVYSSYTGTPLEGYADESAPATFRRIMYGLHQANFATIGLRWLLFVLGALGSALIATGLIIWVNQRKTAYLNANSHQLGLPLSLRIMEKGNIATIMGLAIATSAFLLVNRLLPADMANRADMEVNAFFVVWLCSIGHAIIRPSKNAWYEQTCIAALCYLALAVVSFSIPFERTLDALATLDITYLSFTVVFALCGVGFITLARWLKVRLVQTSDRYDLNAKSVDVPNIKARKR</sequence>
<keyword evidence="1" id="KW-0812">Transmembrane</keyword>
<dbReference type="Proteomes" id="UP001170717">
    <property type="component" value="Unassembled WGS sequence"/>
</dbReference>
<accession>A0AAW7Z0V9</accession>